<feature type="region of interest" description="Disordered" evidence="7">
    <location>
        <begin position="1"/>
        <end position="20"/>
    </location>
</feature>
<dbReference type="EMBL" id="VWSJ01000027">
    <property type="protein sequence ID" value="MSN96917.1"/>
    <property type="molecule type" value="Genomic_DNA"/>
</dbReference>
<proteinExistence type="inferred from homology"/>
<feature type="compositionally biased region" description="Low complexity" evidence="7">
    <location>
        <begin position="107"/>
        <end position="117"/>
    </location>
</feature>
<feature type="compositionally biased region" description="Polar residues" evidence="7">
    <location>
        <begin position="1"/>
        <end position="18"/>
    </location>
</feature>
<dbReference type="Proteomes" id="UP000476338">
    <property type="component" value="Unassembled WGS sequence"/>
</dbReference>
<evidence type="ECO:0000256" key="1">
    <source>
        <dbReference type="ARBA" id="ARBA00004162"/>
    </source>
</evidence>
<feature type="transmembrane region" description="Helical" evidence="8">
    <location>
        <begin position="39"/>
        <end position="60"/>
    </location>
</feature>
<dbReference type="Pfam" id="PF03743">
    <property type="entry name" value="TrbI"/>
    <property type="match status" value="1"/>
</dbReference>
<comment type="caution">
    <text evidence="9">The sequence shown here is derived from an EMBL/GenBank/DDBJ whole genome shotgun (WGS) entry which is preliminary data.</text>
</comment>
<evidence type="ECO:0000256" key="7">
    <source>
        <dbReference type="SAM" id="MobiDB-lite"/>
    </source>
</evidence>
<evidence type="ECO:0000256" key="8">
    <source>
        <dbReference type="SAM" id="Phobius"/>
    </source>
</evidence>
<evidence type="ECO:0000313" key="10">
    <source>
        <dbReference type="Proteomes" id="UP000476338"/>
    </source>
</evidence>
<dbReference type="AlphaFoldDB" id="A0A6L5WKX5"/>
<feature type="region of interest" description="Disordered" evidence="7">
    <location>
        <begin position="89"/>
        <end position="138"/>
    </location>
</feature>
<dbReference type="RefSeq" id="WP_154571172.1">
    <property type="nucleotide sequence ID" value="NZ_VWSJ01000027.1"/>
</dbReference>
<reference evidence="9 10" key="2">
    <citation type="submission" date="2020-03" db="EMBL/GenBank/DDBJ databases">
        <title>Campylobacter portucalensis sp. nov., a new species of Campylobacter isolated from the reproductive tract of bulls.</title>
        <authorList>
            <person name="Silva M.F."/>
            <person name="Pereira G."/>
            <person name="Carneiro C."/>
            <person name="Hemphill A."/>
            <person name="Mateus L."/>
            <person name="Lopes-Da-Costa L."/>
            <person name="Silva E."/>
        </authorList>
    </citation>
    <scope>NUCLEOTIDE SEQUENCE [LARGE SCALE GENOMIC DNA]</scope>
    <source>
        <strain evidence="9 10">FMV-PI01</strain>
    </source>
</reference>
<evidence type="ECO:0000313" key="9">
    <source>
        <dbReference type="EMBL" id="MSN96917.1"/>
    </source>
</evidence>
<protein>
    <submittedName>
        <fullName evidence="9">TrbI/VirB10 family protein</fullName>
    </submittedName>
</protein>
<comment type="subcellular location">
    <subcellularLocation>
        <location evidence="1">Cell membrane</location>
        <topology evidence="1">Single-pass membrane protein</topology>
    </subcellularLocation>
</comment>
<dbReference type="InterPro" id="IPR047695">
    <property type="entry name" value="T4SS_VirB10/PtlG"/>
</dbReference>
<evidence type="ECO:0000256" key="3">
    <source>
        <dbReference type="ARBA" id="ARBA00022475"/>
    </source>
</evidence>
<dbReference type="InterPro" id="IPR042217">
    <property type="entry name" value="T4SS_VirB10/TrbI"/>
</dbReference>
<comment type="similarity">
    <text evidence="2">Belongs to the TrbI/VirB10 family.</text>
</comment>
<gene>
    <name evidence="9" type="ORF">F1B92_07040</name>
</gene>
<evidence type="ECO:0000256" key="6">
    <source>
        <dbReference type="ARBA" id="ARBA00023136"/>
    </source>
</evidence>
<organism evidence="9 10">
    <name type="scientific">Campylobacter portucalensis</name>
    <dbReference type="NCBI Taxonomy" id="2608384"/>
    <lineage>
        <taxon>Bacteria</taxon>
        <taxon>Pseudomonadati</taxon>
        <taxon>Campylobacterota</taxon>
        <taxon>Epsilonproteobacteria</taxon>
        <taxon>Campylobacterales</taxon>
        <taxon>Campylobacteraceae</taxon>
        <taxon>Campylobacter</taxon>
    </lineage>
</organism>
<evidence type="ECO:0000256" key="5">
    <source>
        <dbReference type="ARBA" id="ARBA00022989"/>
    </source>
</evidence>
<reference evidence="9 10" key="1">
    <citation type="submission" date="2019-09" db="EMBL/GenBank/DDBJ databases">
        <authorList>
            <person name="Silva M."/>
            <person name="Pereira G."/>
            <person name="Lopes-Da-Costa L."/>
            <person name="Silva E."/>
        </authorList>
    </citation>
    <scope>NUCLEOTIDE SEQUENCE [LARGE SCALE GENOMIC DNA]</scope>
    <source>
        <strain evidence="9 10">FMV-PI01</strain>
    </source>
</reference>
<dbReference type="NCBIfam" id="NF038091">
    <property type="entry name" value="T4SS_VirB10"/>
    <property type="match status" value="1"/>
</dbReference>
<accession>A0A6L5WKX5</accession>
<keyword evidence="4 8" id="KW-0812">Transmembrane</keyword>
<dbReference type="CDD" id="cd16429">
    <property type="entry name" value="VirB10"/>
    <property type="match status" value="1"/>
</dbReference>
<keyword evidence="3" id="KW-1003">Cell membrane</keyword>
<keyword evidence="5 8" id="KW-1133">Transmembrane helix</keyword>
<evidence type="ECO:0000256" key="4">
    <source>
        <dbReference type="ARBA" id="ARBA00022692"/>
    </source>
</evidence>
<keyword evidence="10" id="KW-1185">Reference proteome</keyword>
<evidence type="ECO:0000256" key="2">
    <source>
        <dbReference type="ARBA" id="ARBA00010265"/>
    </source>
</evidence>
<dbReference type="InterPro" id="IPR005498">
    <property type="entry name" value="T4SS_VirB10/TraB/TrbI"/>
</dbReference>
<name>A0A6L5WKX5_9BACT</name>
<dbReference type="GO" id="GO:0005886">
    <property type="term" value="C:plasma membrane"/>
    <property type="evidence" value="ECO:0007669"/>
    <property type="project" value="UniProtKB-SubCell"/>
</dbReference>
<keyword evidence="6 8" id="KW-0472">Membrane</keyword>
<dbReference type="Gene3D" id="2.40.128.260">
    <property type="entry name" value="Type IV secretion system, VirB10/TraB/TrbI"/>
    <property type="match status" value="2"/>
</dbReference>
<sequence length="388" mass="43457">MNENKISENANNHSNDQEPQVERIAYEQPEIENEPNRKMMVTAIMGLCLVVLVMVGLSFLNKNKEVGKTVKSQVQQIGTDVKSKNFELSQEQKTEQRNFNEFSGTPATQQQANAQEAQKADPLSSNPAMPHKPTFTPKVFKTGGSLAIATSSSQKNEIYTPDQNISWEEQARKFEEEKEYEGDTYTPKVATKDKFNPSLLLQKGTYIGCSLNTRLVSQIKGGISCTTSENIYSKDGVTLLIEKGSKIFGSFISGEMNDGINRIFVVWSEIRTPNNINIPVQSGASDELGGSGMQGYVDHQWMKRFGASILLSMIDDVFNYAANGKRDNSYDYSENTRDATQQMANTALEEFIKIKPVLYRNQGDIVGVYVNRDIDFSKVYKLKVGKRK</sequence>
<feature type="compositionally biased region" description="Basic and acidic residues" evidence="7">
    <location>
        <begin position="89"/>
        <end position="98"/>
    </location>
</feature>